<dbReference type="Proteomes" id="UP001152523">
    <property type="component" value="Unassembled WGS sequence"/>
</dbReference>
<dbReference type="Pfam" id="PF26576">
    <property type="entry name" value="IBH1_N"/>
    <property type="match status" value="1"/>
</dbReference>
<dbReference type="GO" id="GO:0006355">
    <property type="term" value="P:regulation of DNA-templated transcription"/>
    <property type="evidence" value="ECO:0007669"/>
    <property type="project" value="InterPro"/>
</dbReference>
<evidence type="ECO:0000313" key="7">
    <source>
        <dbReference type="EMBL" id="CAH9115049.1"/>
    </source>
</evidence>
<organism evidence="7 8">
    <name type="scientific">Cuscuta epithymum</name>
    <dbReference type="NCBI Taxonomy" id="186058"/>
    <lineage>
        <taxon>Eukaryota</taxon>
        <taxon>Viridiplantae</taxon>
        <taxon>Streptophyta</taxon>
        <taxon>Embryophyta</taxon>
        <taxon>Tracheophyta</taxon>
        <taxon>Spermatophyta</taxon>
        <taxon>Magnoliopsida</taxon>
        <taxon>eudicotyledons</taxon>
        <taxon>Gunneridae</taxon>
        <taxon>Pentapetalae</taxon>
        <taxon>asterids</taxon>
        <taxon>lamiids</taxon>
        <taxon>Solanales</taxon>
        <taxon>Convolvulaceae</taxon>
        <taxon>Cuscuteae</taxon>
        <taxon>Cuscuta</taxon>
        <taxon>Cuscuta subgen. Cuscuta</taxon>
    </lineage>
</organism>
<feature type="region of interest" description="Disordered" evidence="5">
    <location>
        <begin position="56"/>
        <end position="77"/>
    </location>
</feature>
<feature type="compositionally biased region" description="Polar residues" evidence="5">
    <location>
        <begin position="60"/>
        <end position="71"/>
    </location>
</feature>
<accession>A0AAV0E3A0</accession>
<keyword evidence="4" id="KW-0539">Nucleus</keyword>
<evidence type="ECO:0000313" key="8">
    <source>
        <dbReference type="Proteomes" id="UP001152523"/>
    </source>
</evidence>
<dbReference type="InterPro" id="IPR059002">
    <property type="entry name" value="IBH1_N"/>
</dbReference>
<dbReference type="EMBL" id="CAMAPF010000233">
    <property type="protein sequence ID" value="CAH9115049.1"/>
    <property type="molecule type" value="Genomic_DNA"/>
</dbReference>
<keyword evidence="8" id="KW-1185">Reference proteome</keyword>
<comment type="subcellular location">
    <subcellularLocation>
        <location evidence="1">Nucleus</location>
    </subcellularLocation>
</comment>
<evidence type="ECO:0000259" key="6">
    <source>
        <dbReference type="Pfam" id="PF26576"/>
    </source>
</evidence>
<reference evidence="7" key="1">
    <citation type="submission" date="2022-07" db="EMBL/GenBank/DDBJ databases">
        <authorList>
            <person name="Macas J."/>
            <person name="Novak P."/>
            <person name="Neumann P."/>
        </authorList>
    </citation>
    <scope>NUCLEOTIDE SEQUENCE</scope>
</reference>
<sequence>MFRSESRSDHFDPKFEFWNPIESSAMMNPSFVSSPVTNTANRVAARRRRKERKLSILSAAKSQDANSNNSAADWKSETQEQVYSSRLLGALRMLRINPPSPTAPKGGRAVREAADKVLAVTAKGRTRWSRAILTNRLKLKFMKRHNKRQRLVSAARGSNRRCSKKPRLIIQQLKMKNLPTVQRKARVLGRIIPGCRKEPLPVILEEATDYIAALEMQVRAMSTLAGLLSGASSSSDPHPS</sequence>
<protein>
    <recommendedName>
        <fullName evidence="6">IBH1-like N-terminal domain-containing protein</fullName>
    </recommendedName>
</protein>
<evidence type="ECO:0000256" key="4">
    <source>
        <dbReference type="ARBA" id="ARBA00023242"/>
    </source>
</evidence>
<evidence type="ECO:0000256" key="2">
    <source>
        <dbReference type="ARBA" id="ARBA00023015"/>
    </source>
</evidence>
<proteinExistence type="predicted"/>
<feature type="domain" description="IBH1-like N-terminal" evidence="6">
    <location>
        <begin position="78"/>
        <end position="138"/>
    </location>
</feature>
<comment type="caution">
    <text evidence="7">The sequence shown here is derived from an EMBL/GenBank/DDBJ whole genome shotgun (WGS) entry which is preliminary data.</text>
</comment>
<evidence type="ECO:0000256" key="1">
    <source>
        <dbReference type="ARBA" id="ARBA00004123"/>
    </source>
</evidence>
<evidence type="ECO:0000256" key="3">
    <source>
        <dbReference type="ARBA" id="ARBA00023163"/>
    </source>
</evidence>
<dbReference type="InterPro" id="IPR044660">
    <property type="entry name" value="IBH1-like"/>
</dbReference>
<dbReference type="GO" id="GO:0005634">
    <property type="term" value="C:nucleus"/>
    <property type="evidence" value="ECO:0007669"/>
    <property type="project" value="UniProtKB-SubCell"/>
</dbReference>
<evidence type="ECO:0000256" key="5">
    <source>
        <dbReference type="SAM" id="MobiDB-lite"/>
    </source>
</evidence>
<dbReference type="PANTHER" id="PTHR33124">
    <property type="entry name" value="TRANSCRIPTION FACTOR IBH1-LIKE 1"/>
    <property type="match status" value="1"/>
</dbReference>
<keyword evidence="3" id="KW-0804">Transcription</keyword>
<gene>
    <name evidence="7" type="ORF">CEPIT_LOCUS20946</name>
</gene>
<dbReference type="CDD" id="cd11444">
    <property type="entry name" value="bHLH_AtIBH1_like"/>
    <property type="match status" value="1"/>
</dbReference>
<name>A0AAV0E3A0_9ASTE</name>
<dbReference type="InterPro" id="IPR044549">
    <property type="entry name" value="bHLH_AtIBH1-like"/>
</dbReference>
<dbReference type="PANTHER" id="PTHR33124:SF12">
    <property type="entry name" value="TRANSCRIPTION FACTOR BHLH148"/>
    <property type="match status" value="1"/>
</dbReference>
<dbReference type="AlphaFoldDB" id="A0AAV0E3A0"/>
<keyword evidence="2" id="KW-0805">Transcription regulation</keyword>